<dbReference type="Proteomes" id="UP000814033">
    <property type="component" value="Unassembled WGS sequence"/>
</dbReference>
<accession>A0ACB8S1E1</accession>
<comment type="caution">
    <text evidence="1">The sequence shown here is derived from an EMBL/GenBank/DDBJ whole genome shotgun (WGS) entry which is preliminary data.</text>
</comment>
<organism evidence="1 2">
    <name type="scientific">Auriscalpium vulgare</name>
    <dbReference type="NCBI Taxonomy" id="40419"/>
    <lineage>
        <taxon>Eukaryota</taxon>
        <taxon>Fungi</taxon>
        <taxon>Dikarya</taxon>
        <taxon>Basidiomycota</taxon>
        <taxon>Agaricomycotina</taxon>
        <taxon>Agaricomycetes</taxon>
        <taxon>Russulales</taxon>
        <taxon>Auriscalpiaceae</taxon>
        <taxon>Auriscalpium</taxon>
    </lineage>
</organism>
<sequence length="354" mass="38180">MDDDFGASVWATTPSDPIILSSPHEDVFPTFPTTNIPSEPSDDFDDFGAPAEPGGADGDEDDFGDFGDFEEAEEAGGEFTGAAGFSDGAGVAGPSTSRDWEALRLEPLPSRRDLEEQIDEILGPLWAHDDLSQALTDDDIREVGGLNQILITPESRALYKTLFPPTPPPAQPPNWTRSRIRRQHLIMLGIPVNLDEMLPQVGGRPMPALQITTRPMSAPPSARGAPQSDSRPSSLHPSRAGTPVPSPGRRGGAAAQLGLGPKPQLDERRIEELLALKSEQLSMLPLPAVEARLRELRTQTANTAALLTHLLQTRDALQQDSETYNKLIAELVGEAQKMKSHKGRAPSRRGSGMT</sequence>
<reference evidence="1" key="1">
    <citation type="submission" date="2021-02" db="EMBL/GenBank/DDBJ databases">
        <authorList>
            <consortium name="DOE Joint Genome Institute"/>
            <person name="Ahrendt S."/>
            <person name="Looney B.P."/>
            <person name="Miyauchi S."/>
            <person name="Morin E."/>
            <person name="Drula E."/>
            <person name="Courty P.E."/>
            <person name="Chicoki N."/>
            <person name="Fauchery L."/>
            <person name="Kohler A."/>
            <person name="Kuo A."/>
            <person name="Labutti K."/>
            <person name="Pangilinan J."/>
            <person name="Lipzen A."/>
            <person name="Riley R."/>
            <person name="Andreopoulos W."/>
            <person name="He G."/>
            <person name="Johnson J."/>
            <person name="Barry K.W."/>
            <person name="Grigoriev I.V."/>
            <person name="Nagy L."/>
            <person name="Hibbett D."/>
            <person name="Henrissat B."/>
            <person name="Matheny P.B."/>
            <person name="Labbe J."/>
            <person name="Martin F."/>
        </authorList>
    </citation>
    <scope>NUCLEOTIDE SEQUENCE</scope>
    <source>
        <strain evidence="1">FP105234-sp</strain>
    </source>
</reference>
<name>A0ACB8S1E1_9AGAM</name>
<reference evidence="1" key="2">
    <citation type="journal article" date="2022" name="New Phytol.">
        <title>Evolutionary transition to the ectomycorrhizal habit in the genomes of a hyperdiverse lineage of mushroom-forming fungi.</title>
        <authorList>
            <person name="Looney B."/>
            <person name="Miyauchi S."/>
            <person name="Morin E."/>
            <person name="Drula E."/>
            <person name="Courty P.E."/>
            <person name="Kohler A."/>
            <person name="Kuo A."/>
            <person name="LaButti K."/>
            <person name="Pangilinan J."/>
            <person name="Lipzen A."/>
            <person name="Riley R."/>
            <person name="Andreopoulos W."/>
            <person name="He G."/>
            <person name="Johnson J."/>
            <person name="Nolan M."/>
            <person name="Tritt A."/>
            <person name="Barry K.W."/>
            <person name="Grigoriev I.V."/>
            <person name="Nagy L.G."/>
            <person name="Hibbett D."/>
            <person name="Henrissat B."/>
            <person name="Matheny P.B."/>
            <person name="Labbe J."/>
            <person name="Martin F.M."/>
        </authorList>
    </citation>
    <scope>NUCLEOTIDE SEQUENCE</scope>
    <source>
        <strain evidence="1">FP105234-sp</strain>
    </source>
</reference>
<evidence type="ECO:0000313" key="2">
    <source>
        <dbReference type="Proteomes" id="UP000814033"/>
    </source>
</evidence>
<dbReference type="EMBL" id="MU275864">
    <property type="protein sequence ID" value="KAI0050165.1"/>
    <property type="molecule type" value="Genomic_DNA"/>
</dbReference>
<proteinExistence type="predicted"/>
<protein>
    <submittedName>
        <fullName evidence="1">Uncharacterized protein</fullName>
    </submittedName>
</protein>
<evidence type="ECO:0000313" key="1">
    <source>
        <dbReference type="EMBL" id="KAI0050165.1"/>
    </source>
</evidence>
<gene>
    <name evidence="1" type="ORF">FA95DRAFT_1555865</name>
</gene>
<keyword evidence="2" id="KW-1185">Reference proteome</keyword>